<dbReference type="Proteomes" id="UP001054821">
    <property type="component" value="Chromosome 3"/>
</dbReference>
<evidence type="ECO:0000313" key="5">
    <source>
        <dbReference type="EMBL" id="KAI5336622.1"/>
    </source>
</evidence>
<keyword evidence="1" id="KW-0677">Repeat</keyword>
<keyword evidence="6" id="KW-1185">Reference proteome</keyword>
<dbReference type="GO" id="GO:0005730">
    <property type="term" value="C:nucleolus"/>
    <property type="evidence" value="ECO:0007669"/>
    <property type="project" value="TreeGrafter"/>
</dbReference>
<dbReference type="GO" id="GO:0006417">
    <property type="term" value="P:regulation of translation"/>
    <property type="evidence" value="ECO:0007669"/>
    <property type="project" value="UniProtKB-KW"/>
</dbReference>
<name>A0AAD4Z7P6_PRUDU</name>
<keyword evidence="2" id="KW-0810">Translation regulation</keyword>
<reference evidence="5 6" key="1">
    <citation type="journal article" date="2022" name="G3 (Bethesda)">
        <title>Whole-genome sequence and methylome profiling of the almond [Prunus dulcis (Mill.) D.A. Webb] cultivar 'Nonpareil'.</title>
        <authorList>
            <person name="D'Amico-Willman K.M."/>
            <person name="Ouma W.Z."/>
            <person name="Meulia T."/>
            <person name="Sideli G.M."/>
            <person name="Gradziel T.M."/>
            <person name="Fresnedo-Ramirez J."/>
        </authorList>
    </citation>
    <scope>NUCLEOTIDE SEQUENCE [LARGE SCALE GENOMIC DNA]</scope>
    <source>
        <strain evidence="5">Clone GOH B32 T37-40</strain>
    </source>
</reference>
<dbReference type="GO" id="GO:0030688">
    <property type="term" value="C:preribosome, small subunit precursor"/>
    <property type="evidence" value="ECO:0007669"/>
    <property type="project" value="TreeGrafter"/>
</dbReference>
<gene>
    <name evidence="5" type="ORF">L3X38_015890</name>
</gene>
<dbReference type="GO" id="GO:0003723">
    <property type="term" value="F:RNA binding"/>
    <property type="evidence" value="ECO:0007669"/>
    <property type="project" value="UniProtKB-KW"/>
</dbReference>
<dbReference type="GO" id="GO:0000472">
    <property type="term" value="P:endonucleolytic cleavage to generate mature 5'-end of SSU-rRNA from (SSU-rRNA, 5.8S rRNA, LSU-rRNA)"/>
    <property type="evidence" value="ECO:0007669"/>
    <property type="project" value="TreeGrafter"/>
</dbReference>
<protein>
    <recommendedName>
        <fullName evidence="7">PUM-HD domain-containing protein</fullName>
    </recommendedName>
</protein>
<dbReference type="InterPro" id="IPR016024">
    <property type="entry name" value="ARM-type_fold"/>
</dbReference>
<organism evidence="5 6">
    <name type="scientific">Prunus dulcis</name>
    <name type="common">Almond</name>
    <name type="synonym">Amygdalus dulcis</name>
    <dbReference type="NCBI Taxonomy" id="3755"/>
    <lineage>
        <taxon>Eukaryota</taxon>
        <taxon>Viridiplantae</taxon>
        <taxon>Streptophyta</taxon>
        <taxon>Embryophyta</taxon>
        <taxon>Tracheophyta</taxon>
        <taxon>Spermatophyta</taxon>
        <taxon>Magnoliopsida</taxon>
        <taxon>eudicotyledons</taxon>
        <taxon>Gunneridae</taxon>
        <taxon>Pentapetalae</taxon>
        <taxon>rosids</taxon>
        <taxon>fabids</taxon>
        <taxon>Rosales</taxon>
        <taxon>Rosaceae</taxon>
        <taxon>Amygdaloideae</taxon>
        <taxon>Amygdaleae</taxon>
        <taxon>Prunus</taxon>
    </lineage>
</organism>
<dbReference type="PANTHER" id="PTHR13102">
    <property type="entry name" value="NUCLEOLAR PROTEIN 9"/>
    <property type="match status" value="1"/>
</dbReference>
<proteinExistence type="predicted"/>
<dbReference type="GO" id="GO:0000480">
    <property type="term" value="P:endonucleolytic cleavage in 5'-ETS of tricistronic rRNA transcript (SSU-rRNA, 5.8S rRNA, LSU-rRNA)"/>
    <property type="evidence" value="ECO:0007669"/>
    <property type="project" value="TreeGrafter"/>
</dbReference>
<evidence type="ECO:0008006" key="7">
    <source>
        <dbReference type="Google" id="ProtNLM"/>
    </source>
</evidence>
<comment type="caution">
    <text evidence="5">The sequence shown here is derived from an EMBL/GenBank/DDBJ whole genome shotgun (WGS) entry which is preliminary data.</text>
</comment>
<dbReference type="InterPro" id="IPR001313">
    <property type="entry name" value="Pumilio_RNA-bd_rpt"/>
</dbReference>
<evidence type="ECO:0000313" key="6">
    <source>
        <dbReference type="Proteomes" id="UP001054821"/>
    </source>
</evidence>
<dbReference type="Gene3D" id="1.25.10.10">
    <property type="entry name" value="Leucine-rich Repeat Variant"/>
    <property type="match status" value="1"/>
</dbReference>
<dbReference type="GO" id="GO:0030686">
    <property type="term" value="C:90S preribosome"/>
    <property type="evidence" value="ECO:0007669"/>
    <property type="project" value="TreeGrafter"/>
</dbReference>
<evidence type="ECO:0000256" key="2">
    <source>
        <dbReference type="ARBA" id="ARBA00022845"/>
    </source>
</evidence>
<dbReference type="GO" id="GO:0000056">
    <property type="term" value="P:ribosomal small subunit export from nucleus"/>
    <property type="evidence" value="ECO:0007669"/>
    <property type="project" value="TreeGrafter"/>
</dbReference>
<dbReference type="InterPro" id="IPR011989">
    <property type="entry name" value="ARM-like"/>
</dbReference>
<dbReference type="SUPFAM" id="SSF48371">
    <property type="entry name" value="ARM repeat"/>
    <property type="match status" value="1"/>
</dbReference>
<evidence type="ECO:0000256" key="3">
    <source>
        <dbReference type="ARBA" id="ARBA00022884"/>
    </source>
</evidence>
<feature type="repeat" description="Pumilio" evidence="4">
    <location>
        <begin position="19"/>
        <end position="56"/>
    </location>
</feature>
<dbReference type="Pfam" id="PF22493">
    <property type="entry name" value="PUF_NOP9"/>
    <property type="match status" value="1"/>
</dbReference>
<evidence type="ECO:0000256" key="4">
    <source>
        <dbReference type="PROSITE-ProRule" id="PRU00317"/>
    </source>
</evidence>
<dbReference type="PANTHER" id="PTHR13102:SF0">
    <property type="entry name" value="NUCLEOLAR PROTEIN 9"/>
    <property type="match status" value="1"/>
</dbReference>
<dbReference type="AlphaFoldDB" id="A0AAD4Z7P6"/>
<dbReference type="PROSITE" id="PS50302">
    <property type="entry name" value="PUM"/>
    <property type="match status" value="1"/>
</dbReference>
<dbReference type="GO" id="GO:0000447">
    <property type="term" value="P:endonucleolytic cleavage in ITS1 to separate SSU-rRNA from 5.8S rRNA and LSU-rRNA from tricistronic rRNA transcript (SSU-rRNA, 5.8S rRNA, LSU-rRNA)"/>
    <property type="evidence" value="ECO:0007669"/>
    <property type="project" value="TreeGrafter"/>
</dbReference>
<accession>A0AAD4Z7P6</accession>
<keyword evidence="3" id="KW-0694">RNA-binding</keyword>
<evidence type="ECO:0000256" key="1">
    <source>
        <dbReference type="ARBA" id="ARBA00022737"/>
    </source>
</evidence>
<sequence>MEVALEVAPEVLYNEMFTKVFRNSLFELSSHHCGNFVIQALISHAGSQDQMEVIWEELGSKFKDLLKMGKSGVIASLIAASQRLHIYEHKCCEALATAVHSSNESSTCIVPPDTVS</sequence>
<dbReference type="InterPro" id="IPR040000">
    <property type="entry name" value="NOP9"/>
</dbReference>
<dbReference type="EMBL" id="JAJFAZ020000003">
    <property type="protein sequence ID" value="KAI5336622.1"/>
    <property type="molecule type" value="Genomic_DNA"/>
</dbReference>